<evidence type="ECO:0000313" key="56">
    <source>
        <dbReference type="Proteomes" id="UP000283721"/>
    </source>
</evidence>
<dbReference type="Proteomes" id="UP000261052">
    <property type="component" value="Unassembled WGS sequence"/>
</dbReference>
<evidence type="ECO:0000313" key="30">
    <source>
        <dbReference type="EMBL" id="RHC40882.1"/>
    </source>
</evidence>
<reference evidence="12" key="9">
    <citation type="submission" date="2020-02" db="EMBL/GenBank/DDBJ databases">
        <authorList>
            <person name="Littmann E."/>
            <person name="Sorbara M."/>
        </authorList>
    </citation>
    <scope>NUCLEOTIDE SEQUENCE</scope>
    <source>
        <strain evidence="13">MSK.16.45</strain>
        <strain evidence="12">MSK.17.79</strain>
    </source>
</reference>
<evidence type="ECO:0000313" key="16">
    <source>
        <dbReference type="EMBL" id="RGK43367.1"/>
    </source>
</evidence>
<evidence type="ECO:0000313" key="33">
    <source>
        <dbReference type="EMBL" id="RHF03305.1"/>
    </source>
</evidence>
<evidence type="ECO:0000313" key="52">
    <source>
        <dbReference type="Proteomes" id="UP000283297"/>
    </source>
</evidence>
<dbReference type="EMBL" id="QRXG01000016">
    <property type="protein sequence ID" value="RGT80435.1"/>
    <property type="molecule type" value="Genomic_DNA"/>
</dbReference>
<dbReference type="EMBL" id="JAJCJQ010000006">
    <property type="protein sequence ID" value="MCB6960509.1"/>
    <property type="molecule type" value="Genomic_DNA"/>
</dbReference>
<evidence type="ECO:0000313" key="3">
    <source>
        <dbReference type="EMBL" id="CUM88045.1"/>
    </source>
</evidence>
<name>A0A0M6WLW1_9FIRM</name>
<dbReference type="Proteomes" id="UP001197684">
    <property type="component" value="Unassembled WGS sequence"/>
</dbReference>
<dbReference type="Proteomes" id="UP000283683">
    <property type="component" value="Unassembled WGS sequence"/>
</dbReference>
<evidence type="ECO:0000313" key="4">
    <source>
        <dbReference type="EMBL" id="CUO02518.1"/>
    </source>
</evidence>
<dbReference type="EMBL" id="QSES01000011">
    <property type="protein sequence ID" value="RGZ93309.1"/>
    <property type="molecule type" value="Genomic_DNA"/>
</dbReference>
<reference evidence="45 46" key="4">
    <citation type="submission" date="2018-08" db="EMBL/GenBank/DDBJ databases">
        <title>A genome reference for cultivated species of the human gut microbiota.</title>
        <authorList>
            <person name="Zou Y."/>
            <person name="Xue W."/>
            <person name="Luo G."/>
        </authorList>
    </citation>
    <scope>NUCLEOTIDE SEQUENCE [LARGE SCALE GENOMIC DNA]</scope>
    <source>
        <strain evidence="24 55">AF06-19</strain>
        <strain evidence="23 67">AF12-8</strain>
        <strain evidence="22 57">AF17-27</strain>
        <strain evidence="21 58">AF18-16LB</strain>
        <strain evidence="20 50">AF25-15</strain>
        <strain evidence="37 51">AF36-2BH</strain>
        <strain evidence="36 52">AF38-24</strain>
        <strain evidence="35 64">AF39-14AC</strain>
        <strain evidence="34 62">AM16-11</strain>
        <strain evidence="33 54">AM26-2LB</strain>
        <strain evidence="32 61">AM29-10</strain>
        <strain evidence="31 59">AM30-13AC</strain>
        <strain evidence="30 63">AM36-3AA</strain>
        <strain evidence="29 65">AM42-17AT</strain>
        <strain evidence="28 66">AM44-1AT</strain>
        <strain evidence="27 56">AM47-6BH</strain>
        <strain evidence="26 53">AM48-7</strain>
        <strain evidence="25 60">AM54-25XD</strain>
        <strain evidence="19 48">OM05-6AA</strain>
        <strain evidence="18 47">OM07-13</strain>
        <strain evidence="17 46">OM08-12AT</strain>
        <strain evidence="16 49">TF11-15AC</strain>
        <strain evidence="15 45">TM10-3</strain>
    </source>
</reference>
<dbReference type="RefSeq" id="WP_012743092.1">
    <property type="nucleotide sequence ID" value="NZ_AP031452.1"/>
</dbReference>
<evidence type="ECO:0000313" key="27">
    <source>
        <dbReference type="EMBL" id="RGZ93309.1"/>
    </source>
</evidence>
<evidence type="ECO:0000313" key="55">
    <source>
        <dbReference type="Proteomes" id="UP000283683"/>
    </source>
</evidence>
<evidence type="ECO:0000313" key="44">
    <source>
        <dbReference type="Proteomes" id="UP000245905"/>
    </source>
</evidence>
<dbReference type="EMBL" id="QRXR01000004">
    <property type="protein sequence ID" value="RGU27590.1"/>
    <property type="molecule type" value="Genomic_DNA"/>
</dbReference>
<dbReference type="OrthoDB" id="9792226at2"/>
<evidence type="ECO:0000313" key="17">
    <source>
        <dbReference type="EMBL" id="RGM47250.1"/>
    </source>
</evidence>
<evidence type="ECO:0000259" key="1">
    <source>
        <dbReference type="Pfam" id="PF07561"/>
    </source>
</evidence>
<evidence type="ECO:0000313" key="59">
    <source>
        <dbReference type="Proteomes" id="UP000284835"/>
    </source>
</evidence>
<dbReference type="Proteomes" id="UP000324325">
    <property type="component" value="Unassembled WGS sequence"/>
</dbReference>
<evidence type="ECO:0000313" key="60">
    <source>
        <dbReference type="Proteomes" id="UP000285209"/>
    </source>
</evidence>
<dbReference type="Proteomes" id="UP000095384">
    <property type="component" value="Unassembled WGS sequence"/>
</dbReference>
<evidence type="ECO:0000313" key="48">
    <source>
        <dbReference type="Proteomes" id="UP000260970"/>
    </source>
</evidence>
<evidence type="ECO:0000313" key="58">
    <source>
        <dbReference type="Proteomes" id="UP000284296"/>
    </source>
</evidence>
<evidence type="ECO:0000313" key="64">
    <source>
        <dbReference type="Proteomes" id="UP000286181"/>
    </source>
</evidence>
<dbReference type="Proteomes" id="UP000286341">
    <property type="component" value="Unassembled WGS sequence"/>
</dbReference>
<protein>
    <submittedName>
        <fullName evidence="6">DUF1540 domain-containing protein</fullName>
    </submittedName>
    <submittedName>
        <fullName evidence="3">Domain of Uncharacterized Function (DUF1540)</fullName>
    </submittedName>
</protein>
<dbReference type="EMBL" id="QSFB01000005">
    <property type="protein sequence ID" value="RHA14763.1"/>
    <property type="molecule type" value="Genomic_DNA"/>
</dbReference>
<dbReference type="Proteomes" id="UP000285290">
    <property type="component" value="Unassembled WGS sequence"/>
</dbReference>
<dbReference type="Proteomes" id="UP000286220">
    <property type="component" value="Unassembled WGS sequence"/>
</dbReference>
<evidence type="ECO:0000313" key="47">
    <source>
        <dbReference type="Proteomes" id="UP000260758"/>
    </source>
</evidence>
<evidence type="ECO:0000313" key="40">
    <source>
        <dbReference type="Proteomes" id="UP000049472"/>
    </source>
</evidence>
<dbReference type="EMBL" id="JAJCJK010000001">
    <property type="protein sequence ID" value="MCB6937074.1"/>
    <property type="molecule type" value="Genomic_DNA"/>
</dbReference>
<evidence type="ECO:0000313" key="2">
    <source>
        <dbReference type="EMBL" id="CRL38145.1"/>
    </source>
</evidence>
<evidence type="ECO:0000313" key="67">
    <source>
        <dbReference type="Proteomes" id="UP000286581"/>
    </source>
</evidence>
<dbReference type="AlphaFoldDB" id="A0A0M6WLW1"/>
<dbReference type="Proteomes" id="UP000095602">
    <property type="component" value="Unassembled WGS sequence"/>
</dbReference>
<organism evidence="2 40">
    <name type="scientific">Agathobacter rectalis</name>
    <dbReference type="NCBI Taxonomy" id="39491"/>
    <lineage>
        <taxon>Bacteria</taxon>
        <taxon>Bacillati</taxon>
        <taxon>Bacillota</taxon>
        <taxon>Clostridia</taxon>
        <taxon>Lachnospirales</taxon>
        <taxon>Lachnospiraceae</taxon>
        <taxon>Agathobacter</taxon>
    </lineage>
</organism>
<evidence type="ECO:0000313" key="31">
    <source>
        <dbReference type="EMBL" id="RHD96113.1"/>
    </source>
</evidence>
<dbReference type="EMBL" id="QSQP01000007">
    <property type="protein sequence ID" value="RGK43367.1"/>
    <property type="molecule type" value="Genomic_DNA"/>
</dbReference>
<dbReference type="Proteomes" id="UP000260970">
    <property type="component" value="Unassembled WGS sequence"/>
</dbReference>
<evidence type="ECO:0000313" key="62">
    <source>
        <dbReference type="Proteomes" id="UP000285865"/>
    </source>
</evidence>
<dbReference type="EMBL" id="VSTG01000009">
    <property type="protein sequence ID" value="TYL57895.1"/>
    <property type="molecule type" value="Genomic_DNA"/>
</dbReference>
<dbReference type="Proteomes" id="UP001193756">
    <property type="component" value="Unassembled WGS sequence"/>
</dbReference>
<evidence type="ECO:0000313" key="45">
    <source>
        <dbReference type="Proteomes" id="UP000260642"/>
    </source>
</evidence>
<dbReference type="EMBL" id="QRPB01000009">
    <property type="protein sequence ID" value="RHL78780.1"/>
    <property type="molecule type" value="Genomic_DNA"/>
</dbReference>
<dbReference type="Proteomes" id="UP000095673">
    <property type="component" value="Unassembled WGS sequence"/>
</dbReference>
<dbReference type="EMBL" id="CZAJ01000004">
    <property type="protein sequence ID" value="CUO75652.1"/>
    <property type="molecule type" value="Genomic_DNA"/>
</dbReference>
<evidence type="ECO:0000313" key="51">
    <source>
        <dbReference type="Proteomes" id="UP000266698"/>
    </source>
</evidence>
<evidence type="ECO:0000313" key="35">
    <source>
        <dbReference type="EMBL" id="RHL03714.1"/>
    </source>
</evidence>
<evidence type="ECO:0000313" key="37">
    <source>
        <dbReference type="EMBL" id="RHL78780.1"/>
    </source>
</evidence>
<reference evidence="6" key="11">
    <citation type="submission" date="2021-10" db="EMBL/GenBank/DDBJ databases">
        <title>Collection of gut derived symbiotic bacterial strains cultured from healthy donors.</title>
        <authorList>
            <person name="Lin H."/>
            <person name="Littmann E."/>
            <person name="Kohout C."/>
            <person name="Pamer E.G."/>
        </authorList>
    </citation>
    <scope>NUCLEOTIDE SEQUENCE</scope>
    <source>
        <strain evidence="7">DFI.7.28A</strain>
        <strain evidence="6">DFI.9.42</strain>
    </source>
</reference>
<evidence type="ECO:0000313" key="9">
    <source>
        <dbReference type="EMBL" id="MDB8017676.1"/>
    </source>
</evidence>
<dbReference type="EMBL" id="QSEN01000008">
    <property type="protein sequence ID" value="RGZ75588.1"/>
    <property type="molecule type" value="Genomic_DNA"/>
</dbReference>
<evidence type="ECO:0000313" key="43">
    <source>
        <dbReference type="Proteomes" id="UP000095673"/>
    </source>
</evidence>
<evidence type="ECO:0000313" key="38">
    <source>
        <dbReference type="EMBL" id="TYL57895.1"/>
    </source>
</evidence>
<feature type="domain" description="DUF1540" evidence="1">
    <location>
        <begin position="5"/>
        <end position="42"/>
    </location>
</feature>
<dbReference type="Proteomes" id="UP000324327">
    <property type="component" value="Unassembled WGS sequence"/>
</dbReference>
<dbReference type="EMBL" id="JRFS01000003">
    <property type="protein sequence ID" value="PWE84650.1"/>
    <property type="molecule type" value="Genomic_DNA"/>
</dbReference>
<dbReference type="InterPro" id="IPR011437">
    <property type="entry name" value="DUF1540"/>
</dbReference>
<dbReference type="EMBL" id="QROF01000008">
    <property type="protein sequence ID" value="RHL03714.1"/>
    <property type="molecule type" value="Genomic_DNA"/>
</dbReference>
<dbReference type="EMBL" id="JAQLYE010000009">
    <property type="protein sequence ID" value="MDB8017676.1"/>
    <property type="molecule type" value="Genomic_DNA"/>
</dbReference>
<evidence type="ECO:0000313" key="20">
    <source>
        <dbReference type="EMBL" id="RGR52984.1"/>
    </source>
</evidence>
<reference evidence="68 69" key="7">
    <citation type="submission" date="2019-09" db="EMBL/GenBank/DDBJ databases">
        <title>Strain-level analysis of Eubacterium rectale using genomes from metagenomes.</title>
        <authorList>
            <person name="Karcher N."/>
            <person name="Segata N."/>
        </authorList>
    </citation>
    <scope>NUCLEOTIDE SEQUENCE [LARGE SCALE GENOMIC DNA]</scope>
    <source>
        <strain evidence="38 68">L2-21</strain>
        <strain evidence="39 69">T3WBe13</strain>
    </source>
</reference>
<evidence type="ECO:0000313" key="10">
    <source>
        <dbReference type="EMBL" id="MSC59770.1"/>
    </source>
</evidence>
<dbReference type="Proteomes" id="UP000286104">
    <property type="component" value="Unassembled WGS sequence"/>
</dbReference>
<dbReference type="Proteomes" id="UP000284835">
    <property type="component" value="Unassembled WGS sequence"/>
</dbReference>
<evidence type="ECO:0000313" key="18">
    <source>
        <dbReference type="EMBL" id="RGM73309.1"/>
    </source>
</evidence>
<evidence type="ECO:0000313" key="42">
    <source>
        <dbReference type="Proteomes" id="UP000095602"/>
    </source>
</evidence>
<evidence type="ECO:0000313" key="39">
    <source>
        <dbReference type="EMBL" id="TYL58798.1"/>
    </source>
</evidence>
<dbReference type="EMBL" id="CYYW01000008">
    <property type="protein sequence ID" value="CUO02518.1"/>
    <property type="molecule type" value="Genomic_DNA"/>
</dbReference>
<dbReference type="EMBL" id="QSAZ01000005">
    <property type="protein sequence ID" value="RGW87664.1"/>
    <property type="molecule type" value="Genomic_DNA"/>
</dbReference>
<evidence type="ECO:0000313" key="22">
    <source>
        <dbReference type="EMBL" id="RGU27590.1"/>
    </source>
</evidence>
<evidence type="ECO:0000313" key="26">
    <source>
        <dbReference type="EMBL" id="RGZ75588.1"/>
    </source>
</evidence>
<dbReference type="EMBL" id="QRUJ01000016">
    <property type="protein sequence ID" value="RGR52984.1"/>
    <property type="molecule type" value="Genomic_DNA"/>
</dbReference>
<evidence type="ECO:0000313" key="13">
    <source>
        <dbReference type="EMBL" id="NSC76833.1"/>
    </source>
</evidence>
<dbReference type="Proteomes" id="UP000260717">
    <property type="component" value="Unassembled WGS sequence"/>
</dbReference>
<keyword evidence="40" id="KW-1185">Reference proteome</keyword>
<evidence type="ECO:0000313" key="11">
    <source>
        <dbReference type="EMBL" id="MSD27121.1"/>
    </source>
</evidence>
<evidence type="ECO:0000313" key="6">
    <source>
        <dbReference type="EMBL" id="MCB6937074.1"/>
    </source>
</evidence>
<reference evidence="68 69" key="6">
    <citation type="submission" date="2019-08" db="EMBL/GenBank/DDBJ databases">
        <authorList>
            <person name="Duncan S."/>
            <person name="Walker A."/>
        </authorList>
    </citation>
    <scope>NUCLEOTIDE SEQUENCE [LARGE SCALE GENOMIC DNA]</scope>
    <source>
        <strain evidence="38 68">L2-21</strain>
        <strain evidence="39 69">T3WBe13</strain>
    </source>
</reference>
<dbReference type="Proteomes" id="UP000283721">
    <property type="component" value="Unassembled WGS sequence"/>
</dbReference>
<dbReference type="EMBL" id="JAAIMP010000006">
    <property type="protein sequence ID" value="NSC76833.1"/>
    <property type="molecule type" value="Genomic_DNA"/>
</dbReference>
<evidence type="ECO:0000313" key="8">
    <source>
        <dbReference type="EMBL" id="MCC2747062.1"/>
    </source>
</evidence>
<dbReference type="Proteomes" id="UP000260758">
    <property type="component" value="Unassembled WGS sequence"/>
</dbReference>
<dbReference type="EMBL" id="JAJFBX010000010">
    <property type="protein sequence ID" value="MCC2747062.1"/>
    <property type="molecule type" value="Genomic_DNA"/>
</dbReference>
<reference evidence="9" key="12">
    <citation type="submission" date="2023-01" db="EMBL/GenBank/DDBJ databases">
        <title>Human gut microbiome strain richness.</title>
        <authorList>
            <person name="Chen-Liaw A."/>
        </authorList>
    </citation>
    <scope>NUCLEOTIDE SEQUENCE</scope>
    <source>
        <strain evidence="9">1001283st1_D2_1001283B150209_150212</strain>
    </source>
</reference>
<dbReference type="GeneID" id="86989031"/>
<dbReference type="EMBL" id="QRON01000001">
    <property type="protein sequence ID" value="RHL31373.1"/>
    <property type="molecule type" value="Genomic_DNA"/>
</dbReference>
<dbReference type="Proteomes" id="UP000245905">
    <property type="component" value="Unassembled WGS sequence"/>
</dbReference>
<dbReference type="Proteomes" id="UP000266066">
    <property type="component" value="Unassembled WGS sequence"/>
</dbReference>
<dbReference type="Proteomes" id="UP001193670">
    <property type="component" value="Unassembled WGS sequence"/>
</dbReference>
<dbReference type="EMBL" id="QSHU01000003">
    <property type="protein sequence ID" value="RHC40882.1"/>
    <property type="molecule type" value="Genomic_DNA"/>
</dbReference>
<gene>
    <name evidence="37" type="ORF">DW001_08780</name>
    <name evidence="36" type="ORF">DW028_02915</name>
    <name evidence="35" type="ORF">DW038_10120</name>
    <name evidence="34" type="ORF">DW172_12960</name>
    <name evidence="33" type="ORF">DW703_09890</name>
    <name evidence="32" type="ORF">DW753_09175</name>
    <name evidence="31" type="ORF">DW775_05685</name>
    <name evidence="30" type="ORF">DW848_04265</name>
    <name evidence="29" type="ORF">DW912_08215</name>
    <name evidence="28" type="ORF">DW948_04885</name>
    <name evidence="27" type="ORF">DW967_07015</name>
    <name evidence="26" type="ORF">DW975_06310</name>
    <name evidence="24" type="ORF">DWV45_07135</name>
    <name evidence="23" type="ORF">DWV78_07245</name>
    <name evidence="22" type="ORF">DWW89_03390</name>
    <name evidence="21" type="ORF">DWX06_09945</name>
    <name evidence="20" type="ORF">DWY38_12735</name>
    <name evidence="25" type="ORF">DXA03_05300</name>
    <name evidence="19" type="ORF">DXB72_10660</name>
    <name evidence="18" type="ORF">DXB99_04125</name>
    <name evidence="17" type="ORF">DXC13_10630</name>
    <name evidence="16" type="ORF">DXD13_07210</name>
    <name evidence="15" type="ORF">DXD95_07095</name>
    <name evidence="4" type="ORF">ERS852417_01432</name>
    <name evidence="5" type="ORF">ERS852497_00704</name>
    <name evidence="3" type="ORF">ERS852580_00981</name>
    <name evidence="39" type="ORF">FYL31_09870</name>
    <name evidence="38" type="ORF">FYL37_08220</name>
    <name evidence="13" type="ORF">G4312_05940</name>
    <name evidence="12" type="ORF">G4319_05680</name>
    <name evidence="10" type="ORF">GKE07_06035</name>
    <name evidence="11" type="ORF">GKE44_08110</name>
    <name evidence="14" type="ORF">LD38_03340</name>
    <name evidence="6" type="ORF">LIZ56_01415</name>
    <name evidence="7" type="ORF">LIZ82_06330</name>
    <name evidence="8" type="ORF">LK487_08465</name>
    <name evidence="9" type="ORF">PNE45_06485</name>
    <name evidence="2" type="ORF">T1815_17531</name>
</gene>
<evidence type="ECO:0000313" key="66">
    <source>
        <dbReference type="Proteomes" id="UP000286341"/>
    </source>
</evidence>
<dbReference type="EMBL" id="CVRQ01000020">
    <property type="protein sequence ID" value="CRL38145.1"/>
    <property type="molecule type" value="Genomic_DNA"/>
</dbReference>
<reference evidence="2" key="3">
    <citation type="submission" date="2015-05" db="EMBL/GenBank/DDBJ databases">
        <authorList>
            <person name="Wang D.B."/>
            <person name="Wang M."/>
        </authorList>
    </citation>
    <scope>NUCLEOTIDE SEQUENCE [LARGE SCALE GENOMIC DNA]</scope>
    <source>
        <strain evidence="2">T1-815</strain>
    </source>
</reference>
<dbReference type="Proteomes" id="UP000284296">
    <property type="component" value="Unassembled WGS sequence"/>
</dbReference>
<evidence type="ECO:0000313" key="65">
    <source>
        <dbReference type="Proteomes" id="UP000286220"/>
    </source>
</evidence>
<evidence type="ECO:0000313" key="61">
    <source>
        <dbReference type="Proteomes" id="UP000285290"/>
    </source>
</evidence>
<proteinExistence type="predicted"/>
<dbReference type="EMBL" id="VSTF01000010">
    <property type="protein sequence ID" value="TYL58798.1"/>
    <property type="molecule type" value="Genomic_DNA"/>
</dbReference>
<dbReference type="EMBL" id="QSOB01000008">
    <property type="protein sequence ID" value="RGI68517.1"/>
    <property type="molecule type" value="Genomic_DNA"/>
</dbReference>
<dbReference type="EMBL" id="QRKN01000013">
    <property type="protein sequence ID" value="RHI19120.1"/>
    <property type="molecule type" value="Genomic_DNA"/>
</dbReference>
<dbReference type="EMBL" id="CYXM01000003">
    <property type="protein sequence ID" value="CUM88045.1"/>
    <property type="molecule type" value="Genomic_DNA"/>
</dbReference>
<evidence type="ECO:0000313" key="57">
    <source>
        <dbReference type="Proteomes" id="UP000283765"/>
    </source>
</evidence>
<evidence type="ECO:0000313" key="71">
    <source>
        <dbReference type="Proteomes" id="UP000479563"/>
    </source>
</evidence>
<reference evidence="40" key="2">
    <citation type="submission" date="2015-05" db="EMBL/GenBank/DDBJ databases">
        <authorList>
            <consortium name="Pathogen Informatics"/>
        </authorList>
    </citation>
    <scope>NUCLEOTIDE SEQUENCE [LARGE SCALE GENOMIC DNA]</scope>
    <source>
        <strain evidence="4 41">2789STDY5608860</strain>
        <strain evidence="5 42">2789STDY5834884</strain>
        <strain evidence="3 43">2789STDY5834968</strain>
        <strain evidence="40">T1-815</strain>
    </source>
</reference>
<evidence type="ECO:0000313" key="54">
    <source>
        <dbReference type="Proteomes" id="UP000283501"/>
    </source>
</evidence>
<dbReference type="Proteomes" id="UP000465607">
    <property type="component" value="Unassembled WGS sequence"/>
</dbReference>
<dbReference type="Proteomes" id="UP000283297">
    <property type="component" value="Unassembled WGS sequence"/>
</dbReference>
<evidence type="ECO:0000313" key="23">
    <source>
        <dbReference type="EMBL" id="RGW40011.1"/>
    </source>
</evidence>
<dbReference type="EMBL" id="QSKY01000013">
    <property type="protein sequence ID" value="RHF03305.1"/>
    <property type="molecule type" value="Genomic_DNA"/>
</dbReference>
<evidence type="ECO:0000313" key="29">
    <source>
        <dbReference type="EMBL" id="RHA92324.1"/>
    </source>
</evidence>
<dbReference type="Proteomes" id="UP000286581">
    <property type="component" value="Unassembled WGS sequence"/>
</dbReference>
<dbReference type="Proteomes" id="UP000286181">
    <property type="component" value="Unassembled WGS sequence"/>
</dbReference>
<evidence type="ECO:0000313" key="34">
    <source>
        <dbReference type="EMBL" id="RHI19120.1"/>
    </source>
</evidence>
<dbReference type="Proteomes" id="UP000283765">
    <property type="component" value="Unassembled WGS sequence"/>
</dbReference>
<reference evidence="8" key="10">
    <citation type="submission" date="2021-10" db="EMBL/GenBank/DDBJ databases">
        <title>Collection of gut derived symbiotic bacterial strains cultured from healthy donors.</title>
        <authorList>
            <person name="Lin H."/>
            <person name="Littmann E."/>
            <person name="Claire K."/>
            <person name="Pamer E."/>
        </authorList>
    </citation>
    <scope>NUCLEOTIDE SEQUENCE</scope>
    <source>
        <strain evidence="8">MSK.22.92</strain>
    </source>
</reference>
<dbReference type="Proteomes" id="UP000260642">
    <property type="component" value="Unassembled WGS sequence"/>
</dbReference>
<evidence type="ECO:0000313" key="46">
    <source>
        <dbReference type="Proteomes" id="UP000260717"/>
    </source>
</evidence>
<dbReference type="EMBL" id="QSKC01000010">
    <property type="protein sequence ID" value="RHE31799.1"/>
    <property type="molecule type" value="Genomic_DNA"/>
</dbReference>
<evidence type="ECO:0000313" key="14">
    <source>
        <dbReference type="EMBL" id="PWE84650.1"/>
    </source>
</evidence>
<dbReference type="Proteomes" id="UP001197741">
    <property type="component" value="Unassembled WGS sequence"/>
</dbReference>
<dbReference type="EMBL" id="QSAE01000018">
    <property type="protein sequence ID" value="RGW40011.1"/>
    <property type="molecule type" value="Genomic_DNA"/>
</dbReference>
<reference evidence="12" key="8">
    <citation type="journal article" date="2020" name="Cell Host Microbe">
        <title>Functional and Genomic Variation between Human-Derived Isolates of Lachnospiraceae Reveals Inter- and Intra-Species Diversity.</title>
        <authorList>
            <person name="Sorbara M.T."/>
            <person name="Littmann E.R."/>
            <person name="Fontana E."/>
            <person name="Moody T.U."/>
            <person name="Kohout C.E."/>
            <person name="Gjonbalaj M."/>
            <person name="Eaton V."/>
            <person name="Seok R."/>
            <person name="Leiner I.M."/>
            <person name="Pamer E.G."/>
        </authorList>
    </citation>
    <scope>NUCLEOTIDE SEQUENCE</scope>
    <source>
        <strain evidence="13">MSK.16.45</strain>
        <strain evidence="12">MSK.17.79</strain>
    </source>
</reference>
<dbReference type="Proteomes" id="UP001197847">
    <property type="component" value="Unassembled WGS sequence"/>
</dbReference>
<evidence type="ECO:0000313" key="53">
    <source>
        <dbReference type="Proteomes" id="UP000283431"/>
    </source>
</evidence>
<evidence type="ECO:0000313" key="25">
    <source>
        <dbReference type="EMBL" id="RGZ19195.1"/>
    </source>
</evidence>
<dbReference type="EMBL" id="QSDV01000005">
    <property type="protein sequence ID" value="RGZ19195.1"/>
    <property type="molecule type" value="Genomic_DNA"/>
</dbReference>
<dbReference type="EMBL" id="QSTP01000002">
    <property type="protein sequence ID" value="RGM73309.1"/>
    <property type="molecule type" value="Genomic_DNA"/>
</dbReference>
<dbReference type="Proteomes" id="UP000479563">
    <property type="component" value="Unassembled WGS sequence"/>
</dbReference>
<dbReference type="EMBL" id="WKQV01000008">
    <property type="protein sequence ID" value="MSD27121.1"/>
    <property type="molecule type" value="Genomic_DNA"/>
</dbReference>
<evidence type="ECO:0000313" key="24">
    <source>
        <dbReference type="EMBL" id="RGW87664.1"/>
    </source>
</evidence>
<evidence type="ECO:0000313" key="70">
    <source>
        <dbReference type="Proteomes" id="UP000465607"/>
    </source>
</evidence>
<dbReference type="EMBL" id="QSFZ01000007">
    <property type="protein sequence ID" value="RHA92324.1"/>
    <property type="molecule type" value="Genomic_DNA"/>
</dbReference>
<evidence type="ECO:0000313" key="12">
    <source>
        <dbReference type="EMBL" id="NSC26837.1"/>
    </source>
</evidence>
<evidence type="ECO:0000313" key="69">
    <source>
        <dbReference type="Proteomes" id="UP000324327"/>
    </source>
</evidence>
<dbReference type="EMBL" id="WKQP01000007">
    <property type="protein sequence ID" value="MSC59770.1"/>
    <property type="molecule type" value="Genomic_DNA"/>
</dbReference>
<evidence type="ECO:0000313" key="28">
    <source>
        <dbReference type="EMBL" id="RHA14763.1"/>
    </source>
</evidence>
<reference evidence="14 44" key="1">
    <citation type="submission" date="2014-09" db="EMBL/GenBank/DDBJ databases">
        <title>Butyrate-producing bacteria isolated from human gut.</title>
        <authorList>
            <person name="Zhang Q."/>
            <person name="Zhao L."/>
        </authorList>
    </citation>
    <scope>NUCLEOTIDE SEQUENCE [LARGE SCALE GENOMIC DNA]</scope>
    <source>
        <strain evidence="14 44">R22</strain>
    </source>
</reference>
<dbReference type="EMBL" id="JAAILW010000008">
    <property type="protein sequence ID" value="NSC26837.1"/>
    <property type="molecule type" value="Genomic_DNA"/>
</dbReference>
<evidence type="ECO:0000313" key="49">
    <source>
        <dbReference type="Proteomes" id="UP000261052"/>
    </source>
</evidence>
<evidence type="ECO:0000313" key="63">
    <source>
        <dbReference type="Proteomes" id="UP000286104"/>
    </source>
</evidence>
<evidence type="ECO:0000313" key="32">
    <source>
        <dbReference type="EMBL" id="RHE31799.1"/>
    </source>
</evidence>
<evidence type="ECO:0000313" key="36">
    <source>
        <dbReference type="EMBL" id="RHL31373.1"/>
    </source>
</evidence>
<evidence type="ECO:0000313" key="68">
    <source>
        <dbReference type="Proteomes" id="UP000324325"/>
    </source>
</evidence>
<reference evidence="70 71" key="5">
    <citation type="journal article" date="2019" name="Nat. Med.">
        <title>A library of human gut bacterial isolates paired with longitudinal multiomics data enables mechanistic microbiome research.</title>
        <authorList>
            <person name="Poyet M."/>
            <person name="Groussin M."/>
            <person name="Gibbons S.M."/>
            <person name="Avila-Pacheco J."/>
            <person name="Jiang X."/>
            <person name="Kearney S.M."/>
            <person name="Perrotta A.R."/>
            <person name="Berdy B."/>
            <person name="Zhao S."/>
            <person name="Lieberman T.D."/>
            <person name="Swanson P.K."/>
            <person name="Smith M."/>
            <person name="Roesemann S."/>
            <person name="Alexander J.E."/>
            <person name="Rich S.A."/>
            <person name="Livny J."/>
            <person name="Vlamakis H."/>
            <person name="Clish C."/>
            <person name="Bullock K."/>
            <person name="Deik A."/>
            <person name="Scott J."/>
            <person name="Pierce K.A."/>
            <person name="Xavier R.J."/>
            <person name="Alm E.J."/>
        </authorList>
    </citation>
    <scope>NUCLEOTIDE SEQUENCE [LARGE SCALE GENOMIC DNA]</scope>
    <source>
        <strain evidence="10 71">BIOML-A11</strain>
        <strain evidence="11 70">BIOML-A5</strain>
    </source>
</reference>
<dbReference type="Proteomes" id="UP000283501">
    <property type="component" value="Unassembled WGS sequence"/>
</dbReference>
<sequence>MTRLDCNVEKCAYNADNCCKLREIDVKGTKAKKACDTQCGSFSNKACDCEVSAELAIHKETDVHCDAAKCKYNDHNSCMANQIGIKKNCTPNKCSTECASFECQA</sequence>
<evidence type="ECO:0000313" key="7">
    <source>
        <dbReference type="EMBL" id="MCB6960509.1"/>
    </source>
</evidence>
<evidence type="ECO:0000313" key="15">
    <source>
        <dbReference type="EMBL" id="RGI68517.1"/>
    </source>
</evidence>
<feature type="domain" description="DUF1540" evidence="1">
    <location>
        <begin position="63"/>
        <end position="101"/>
    </location>
</feature>
<dbReference type="Proteomes" id="UP000285209">
    <property type="component" value="Unassembled WGS sequence"/>
</dbReference>
<evidence type="ECO:0000313" key="41">
    <source>
        <dbReference type="Proteomes" id="UP000095384"/>
    </source>
</evidence>
<dbReference type="EMBL" id="QSJS01000005">
    <property type="protein sequence ID" value="RHD96113.1"/>
    <property type="molecule type" value="Genomic_DNA"/>
</dbReference>
<dbReference type="Proteomes" id="UP000283431">
    <property type="component" value="Unassembled WGS sequence"/>
</dbReference>
<dbReference type="Proteomes" id="UP000266698">
    <property type="component" value="Unassembled WGS sequence"/>
</dbReference>
<evidence type="ECO:0000313" key="19">
    <source>
        <dbReference type="EMBL" id="RGN22097.1"/>
    </source>
</evidence>
<dbReference type="Pfam" id="PF07561">
    <property type="entry name" value="DUF1540"/>
    <property type="match status" value="2"/>
</dbReference>
<accession>A0A0M6WLW1</accession>
<evidence type="ECO:0000313" key="21">
    <source>
        <dbReference type="EMBL" id="RGT80435.1"/>
    </source>
</evidence>
<evidence type="ECO:0000313" key="5">
    <source>
        <dbReference type="EMBL" id="CUO75652.1"/>
    </source>
</evidence>
<dbReference type="Proteomes" id="UP000049472">
    <property type="component" value="Unassembled WGS sequence"/>
</dbReference>
<dbReference type="EMBL" id="QSTI01000017">
    <property type="protein sequence ID" value="RGM47250.1"/>
    <property type="molecule type" value="Genomic_DNA"/>
</dbReference>
<evidence type="ECO:0000313" key="50">
    <source>
        <dbReference type="Proteomes" id="UP000266066"/>
    </source>
</evidence>
<dbReference type="Proteomes" id="UP000285865">
    <property type="component" value="Unassembled WGS sequence"/>
</dbReference>
<dbReference type="Proteomes" id="UP001212823">
    <property type="component" value="Unassembled WGS sequence"/>
</dbReference>
<dbReference type="EMBL" id="QSUG01000010">
    <property type="protein sequence ID" value="RGN22097.1"/>
    <property type="molecule type" value="Genomic_DNA"/>
</dbReference>